<evidence type="ECO:0000256" key="1">
    <source>
        <dbReference type="ARBA" id="ARBA00004651"/>
    </source>
</evidence>
<dbReference type="Proteomes" id="UP000252995">
    <property type="component" value="Unassembled WGS sequence"/>
</dbReference>
<sequence>MMSISTQTAHLASIMFGLLAMIVLILLVLVGYWQRKRAIVRSVQRRMQLDLPKPGGARTKPGVSLLGDVFVRAGPQWSVGILATGALVALVIVAGVGLYRGVIEALITLFFFVSATFALWRMHFERRRRQIMEELPEIIDAVLRSITAGRSLEQAVQGAFSDTSDVFVSLALRLRSAIQQGRDYTSHFEHFGKMYHVPAVVQIALAIRTSARYGSSIKPLLQELAKSSRVRQEMRREFIAATAELRFTAVVFAILPPGLAVYMMVINDEFSRILLSSDAGHSMIAVAGVLQVVGSFVIWRLIKGVGRE</sequence>
<protein>
    <submittedName>
        <fullName evidence="8">Type II secretion system protein F (GspF)</fullName>
    </submittedName>
</protein>
<evidence type="ECO:0000256" key="3">
    <source>
        <dbReference type="ARBA" id="ARBA00022692"/>
    </source>
</evidence>
<feature type="transmembrane region" description="Helical" evidence="6">
    <location>
        <begin position="238"/>
        <end position="263"/>
    </location>
</feature>
<gene>
    <name evidence="8" type="ORF">DET50_12447</name>
</gene>
<dbReference type="PANTHER" id="PTHR35007:SF1">
    <property type="entry name" value="PILUS ASSEMBLY PROTEIN"/>
    <property type="match status" value="1"/>
</dbReference>
<feature type="transmembrane region" description="Helical" evidence="6">
    <location>
        <begin position="79"/>
        <end position="99"/>
    </location>
</feature>
<keyword evidence="4 6" id="KW-1133">Transmembrane helix</keyword>
<keyword evidence="2" id="KW-1003">Cell membrane</keyword>
<evidence type="ECO:0000256" key="5">
    <source>
        <dbReference type="ARBA" id="ARBA00023136"/>
    </source>
</evidence>
<dbReference type="PANTHER" id="PTHR35007">
    <property type="entry name" value="INTEGRAL MEMBRANE PROTEIN-RELATED"/>
    <property type="match status" value="1"/>
</dbReference>
<feature type="transmembrane region" description="Helical" evidence="6">
    <location>
        <begin position="283"/>
        <end position="302"/>
    </location>
</feature>
<dbReference type="Pfam" id="PF00482">
    <property type="entry name" value="T2SSF"/>
    <property type="match status" value="1"/>
</dbReference>
<name>A0A366GDN2_9GAMM</name>
<evidence type="ECO:0000313" key="8">
    <source>
        <dbReference type="EMBL" id="RBP25054.1"/>
    </source>
</evidence>
<dbReference type="AlphaFoldDB" id="A0A366GDN2"/>
<proteinExistence type="predicted"/>
<accession>A0A366GDN2</accession>
<feature type="transmembrane region" description="Helical" evidence="6">
    <location>
        <begin position="105"/>
        <end position="122"/>
    </location>
</feature>
<evidence type="ECO:0000259" key="7">
    <source>
        <dbReference type="Pfam" id="PF00482"/>
    </source>
</evidence>
<dbReference type="GO" id="GO:0005886">
    <property type="term" value="C:plasma membrane"/>
    <property type="evidence" value="ECO:0007669"/>
    <property type="project" value="UniProtKB-SubCell"/>
</dbReference>
<dbReference type="RefSeq" id="WP_113863893.1">
    <property type="nucleotide sequence ID" value="NZ_QNRO01000024.1"/>
</dbReference>
<evidence type="ECO:0000256" key="2">
    <source>
        <dbReference type="ARBA" id="ARBA00022475"/>
    </source>
</evidence>
<keyword evidence="3 6" id="KW-0812">Transmembrane</keyword>
<feature type="domain" description="Type II secretion system protein GspF" evidence="7">
    <location>
        <begin position="140"/>
        <end position="264"/>
    </location>
</feature>
<dbReference type="InterPro" id="IPR018076">
    <property type="entry name" value="T2SS_GspF_dom"/>
</dbReference>
<organism evidence="8 9">
    <name type="scientific">Marinobacter pelagius</name>
    <dbReference type="NCBI Taxonomy" id="379482"/>
    <lineage>
        <taxon>Bacteria</taxon>
        <taxon>Pseudomonadati</taxon>
        <taxon>Pseudomonadota</taxon>
        <taxon>Gammaproteobacteria</taxon>
        <taxon>Pseudomonadales</taxon>
        <taxon>Marinobacteraceae</taxon>
        <taxon>Marinobacter</taxon>
    </lineage>
</organism>
<comment type="subcellular location">
    <subcellularLocation>
        <location evidence="1">Cell membrane</location>
        <topology evidence="1">Multi-pass membrane protein</topology>
    </subcellularLocation>
</comment>
<dbReference type="EMBL" id="QNRO01000024">
    <property type="protein sequence ID" value="RBP25054.1"/>
    <property type="molecule type" value="Genomic_DNA"/>
</dbReference>
<evidence type="ECO:0000313" key="9">
    <source>
        <dbReference type="Proteomes" id="UP000252995"/>
    </source>
</evidence>
<evidence type="ECO:0000256" key="4">
    <source>
        <dbReference type="ARBA" id="ARBA00022989"/>
    </source>
</evidence>
<comment type="caution">
    <text evidence="8">The sequence shown here is derived from an EMBL/GenBank/DDBJ whole genome shotgun (WGS) entry which is preliminary data.</text>
</comment>
<reference evidence="8 9" key="1">
    <citation type="submission" date="2018-06" db="EMBL/GenBank/DDBJ databases">
        <title>Freshwater and sediment microbial communities from various areas in North America, analyzing microbe dynamics in response to fracking.</title>
        <authorList>
            <person name="Lamendella R."/>
        </authorList>
    </citation>
    <scope>NUCLEOTIDE SEQUENCE [LARGE SCALE GENOMIC DNA]</scope>
    <source>
        <strain evidence="8 9">114J</strain>
    </source>
</reference>
<evidence type="ECO:0000256" key="6">
    <source>
        <dbReference type="SAM" id="Phobius"/>
    </source>
</evidence>
<dbReference type="OrthoDB" id="6074830at2"/>
<keyword evidence="5 6" id="KW-0472">Membrane</keyword>
<feature type="transmembrane region" description="Helical" evidence="6">
    <location>
        <begin position="12"/>
        <end position="33"/>
    </location>
</feature>